<dbReference type="Pfam" id="PF01535">
    <property type="entry name" value="PPR"/>
    <property type="match status" value="1"/>
</dbReference>
<sequence length="734" mass="81909">MNVVTRAIRQSAVVRGLLRPEARHLVLSSVASASTPCRAYATPSTTTPASNRLDQLVQALKSSEDVSSIHHSYTILAAEARKANGVPSTLTSSGDQDSILPVLQSLAESGKPDDIRVIEQIISDLYPLLNIAPSKNLYTSILQFLVDGGHVRQAHNFLLKIPDLSAQITPDLDQVHIVLDSCNDLPTFNSLVGYMRSMKMVPTSQTFSTIFHVRSRLAKLQKETPSIKEISALISGCVRQGLTYDPAVVDMIYDIFAASGRYSQASAILDIYQSILNSQKSKTDGDSSNGDKDERTFAELPIQPRHIPEAQEYFPMTYADVQTMLTQQSCRSPKATYSLALTNSLTSGRIEDAIQIYAEAIKAGIKPLESLLSPFLKVLTRDSSSEEYFDKAIATTRQLADTVVPIPSGSSQPLPGRPYGPGLSIYHGLIRALCDAPNTDSYTTIINELLDEMKVRGLPTNTSSHASAKVILDLRRTRDFVKTEDVYHQYRPLLNEYGYLAILKEYCRIAFSGDLEVPIVTEFFSIVQDMRLAKVPITNAVYNTFLHAVGVTGTRIKHTGQLKRLIDSTRRVHDFLTLDASITPDATLWNQLMNTYQRLGCFAEACRLWEVMYLTGRFDQISINIMLDACGFMGNLRVARSMLTKLEKARINLDLRNWNTWVECLCRTGRFEEAIDVVLVKIRQNGYEPDLQSVRVLLKFARKLPMQGANVVRARVEEGLPNLWRRLPQELKNP</sequence>
<comment type="caution">
    <text evidence="2">The sequence shown here is derived from an EMBL/GenBank/DDBJ whole genome shotgun (WGS) entry which is preliminary data.</text>
</comment>
<keyword evidence="3" id="KW-1185">Reference proteome</keyword>
<reference evidence="2" key="1">
    <citation type="submission" date="2020-11" db="EMBL/GenBank/DDBJ databases">
        <authorList>
            <consortium name="DOE Joint Genome Institute"/>
            <person name="Ahrendt S."/>
            <person name="Riley R."/>
            <person name="Andreopoulos W."/>
            <person name="Labutti K."/>
            <person name="Pangilinan J."/>
            <person name="Ruiz-Duenas F.J."/>
            <person name="Barrasa J.M."/>
            <person name="Sanchez-Garcia M."/>
            <person name="Camarero S."/>
            <person name="Miyauchi S."/>
            <person name="Serrano A."/>
            <person name="Linde D."/>
            <person name="Babiker R."/>
            <person name="Drula E."/>
            <person name="Ayuso-Fernandez I."/>
            <person name="Pacheco R."/>
            <person name="Padilla G."/>
            <person name="Ferreira P."/>
            <person name="Barriuso J."/>
            <person name="Kellner H."/>
            <person name="Castanera R."/>
            <person name="Alfaro M."/>
            <person name="Ramirez L."/>
            <person name="Pisabarro A.G."/>
            <person name="Kuo A."/>
            <person name="Tritt A."/>
            <person name="Lipzen A."/>
            <person name="He G."/>
            <person name="Yan M."/>
            <person name="Ng V."/>
            <person name="Cullen D."/>
            <person name="Martin F."/>
            <person name="Rosso M.-N."/>
            <person name="Henrissat B."/>
            <person name="Hibbett D."/>
            <person name="Martinez A.T."/>
            <person name="Grigoriev I.V."/>
        </authorList>
    </citation>
    <scope>NUCLEOTIDE SEQUENCE</scope>
    <source>
        <strain evidence="2">CIRM-BRFM 674</strain>
    </source>
</reference>
<dbReference type="OrthoDB" id="185373at2759"/>
<feature type="repeat" description="PPR" evidence="1">
    <location>
        <begin position="654"/>
        <end position="689"/>
    </location>
</feature>
<dbReference type="NCBIfam" id="TIGR00756">
    <property type="entry name" value="PPR"/>
    <property type="match status" value="1"/>
</dbReference>
<proteinExistence type="predicted"/>
<dbReference type="GO" id="GO:0006396">
    <property type="term" value="P:RNA processing"/>
    <property type="evidence" value="ECO:0007669"/>
    <property type="project" value="TreeGrafter"/>
</dbReference>
<dbReference type="PROSITE" id="PS51375">
    <property type="entry name" value="PPR"/>
    <property type="match status" value="1"/>
</dbReference>
<dbReference type="PANTHER" id="PTHR47934">
    <property type="entry name" value="PENTATRICOPEPTIDE REPEAT-CONTAINING PROTEIN PET309, MITOCHONDRIAL"/>
    <property type="match status" value="1"/>
</dbReference>
<dbReference type="InterPro" id="IPR051114">
    <property type="entry name" value="Mito_RNA_Proc_CCM1"/>
</dbReference>
<dbReference type="GO" id="GO:0005739">
    <property type="term" value="C:mitochondrion"/>
    <property type="evidence" value="ECO:0007669"/>
    <property type="project" value="TreeGrafter"/>
</dbReference>
<evidence type="ECO:0000256" key="1">
    <source>
        <dbReference type="PROSITE-ProRule" id="PRU00708"/>
    </source>
</evidence>
<dbReference type="GO" id="GO:0003729">
    <property type="term" value="F:mRNA binding"/>
    <property type="evidence" value="ECO:0007669"/>
    <property type="project" value="TreeGrafter"/>
</dbReference>
<evidence type="ECO:0000313" key="3">
    <source>
        <dbReference type="Proteomes" id="UP000807469"/>
    </source>
</evidence>
<protein>
    <recommendedName>
        <fullName evidence="4">Pentatricopeptide repeat-containing protein</fullName>
    </recommendedName>
</protein>
<accession>A0A9P5ZF45</accession>
<dbReference type="GO" id="GO:0007005">
    <property type="term" value="P:mitochondrion organization"/>
    <property type="evidence" value="ECO:0007669"/>
    <property type="project" value="TreeGrafter"/>
</dbReference>
<gene>
    <name evidence="2" type="ORF">BDN70DRAFT_869771</name>
</gene>
<dbReference type="InterPro" id="IPR011990">
    <property type="entry name" value="TPR-like_helical_dom_sf"/>
</dbReference>
<evidence type="ECO:0000313" key="2">
    <source>
        <dbReference type="EMBL" id="KAF9486296.1"/>
    </source>
</evidence>
<name>A0A9P5ZF45_9AGAR</name>
<evidence type="ECO:0008006" key="4">
    <source>
        <dbReference type="Google" id="ProtNLM"/>
    </source>
</evidence>
<organism evidence="2 3">
    <name type="scientific">Pholiota conissans</name>
    <dbReference type="NCBI Taxonomy" id="109636"/>
    <lineage>
        <taxon>Eukaryota</taxon>
        <taxon>Fungi</taxon>
        <taxon>Dikarya</taxon>
        <taxon>Basidiomycota</taxon>
        <taxon>Agaricomycotina</taxon>
        <taxon>Agaricomycetes</taxon>
        <taxon>Agaricomycetidae</taxon>
        <taxon>Agaricales</taxon>
        <taxon>Agaricineae</taxon>
        <taxon>Strophariaceae</taxon>
        <taxon>Pholiota</taxon>
    </lineage>
</organism>
<dbReference type="Gene3D" id="1.25.40.10">
    <property type="entry name" value="Tetratricopeptide repeat domain"/>
    <property type="match status" value="2"/>
</dbReference>
<dbReference type="AlphaFoldDB" id="A0A9P5ZF45"/>
<dbReference type="Proteomes" id="UP000807469">
    <property type="component" value="Unassembled WGS sequence"/>
</dbReference>
<dbReference type="EMBL" id="MU155130">
    <property type="protein sequence ID" value="KAF9486296.1"/>
    <property type="molecule type" value="Genomic_DNA"/>
</dbReference>
<dbReference type="InterPro" id="IPR002885">
    <property type="entry name" value="PPR_rpt"/>
</dbReference>
<dbReference type="PANTHER" id="PTHR47934:SF6">
    <property type="entry name" value="MITOCHONDRIAL GROUP I INTRON SPLICING FACTOR CCM1-RELATED"/>
    <property type="match status" value="1"/>
</dbReference>